<dbReference type="GO" id="GO:0005739">
    <property type="term" value="C:mitochondrion"/>
    <property type="evidence" value="ECO:0007669"/>
    <property type="project" value="TreeGrafter"/>
</dbReference>
<reference evidence="2" key="1">
    <citation type="submission" date="2015-10" db="EMBL/GenBank/DDBJ databases">
        <authorList>
            <person name="Regsiter A."/>
            <person name="william w."/>
        </authorList>
    </citation>
    <scope>NUCLEOTIDE SEQUENCE</scope>
    <source>
        <strain evidence="2">Montdore</strain>
    </source>
</reference>
<evidence type="ECO:0000313" key="3">
    <source>
        <dbReference type="Proteomes" id="UP001412239"/>
    </source>
</evidence>
<gene>
    <name evidence="2" type="ORF">GSTUAT00000730001</name>
</gene>
<evidence type="ECO:0000313" key="2">
    <source>
        <dbReference type="EMBL" id="CUS15110.1"/>
    </source>
</evidence>
<dbReference type="PANTHER" id="PTHR12922:SF7">
    <property type="entry name" value="UBIQUINONE BIOSYNTHESIS PROTEIN COQ4 HOMOLOG, MITOCHONDRIAL"/>
    <property type="match status" value="1"/>
</dbReference>
<evidence type="ECO:0008006" key="4">
    <source>
        <dbReference type="Google" id="ProtNLM"/>
    </source>
</evidence>
<accession>A0A292Q8R5</accession>
<evidence type="ECO:0000256" key="1">
    <source>
        <dbReference type="ARBA" id="ARBA00022688"/>
    </source>
</evidence>
<keyword evidence="1" id="KW-0831">Ubiquinone biosynthesis</keyword>
<dbReference type="Proteomes" id="UP001412239">
    <property type="component" value="Unassembled WGS sequence"/>
</dbReference>
<name>A0A292Q8R5_9PEZI</name>
<dbReference type="Pfam" id="PF05019">
    <property type="entry name" value="Coq4"/>
    <property type="match status" value="1"/>
</dbReference>
<dbReference type="EMBL" id="LN890950">
    <property type="protein sequence ID" value="CUS15110.1"/>
    <property type="molecule type" value="Genomic_DNA"/>
</dbReference>
<dbReference type="InterPro" id="IPR007715">
    <property type="entry name" value="Coq4"/>
</dbReference>
<keyword evidence="3" id="KW-1185">Reference proteome</keyword>
<dbReference type="PANTHER" id="PTHR12922">
    <property type="entry name" value="UBIQUINONE BIOSYNTHESIS PROTEIN"/>
    <property type="match status" value="1"/>
</dbReference>
<dbReference type="AlphaFoldDB" id="A0A292Q8R5"/>
<proteinExistence type="predicted"/>
<organism evidence="2 3">
    <name type="scientific">Tuber aestivum</name>
    <name type="common">summer truffle</name>
    <dbReference type="NCBI Taxonomy" id="59557"/>
    <lineage>
        <taxon>Eukaryota</taxon>
        <taxon>Fungi</taxon>
        <taxon>Dikarya</taxon>
        <taxon>Ascomycota</taxon>
        <taxon>Pezizomycotina</taxon>
        <taxon>Pezizomycetes</taxon>
        <taxon>Pezizales</taxon>
        <taxon>Tuberaceae</taxon>
        <taxon>Tuber</taxon>
    </lineage>
</organism>
<sequence>MSLLNARRGVDLIAALVEATVTPYLIHRLRDAMLSSSTGRRILKDRPRINSTTVSLEWLRNLPDVTMGREYAAGGEYREWIANEERVRCVDDPECAYVMQRYRECHNFYHALTGLPVIAEGEVVLKACEFANTLLPRTGLSMFAVVGLGPWEGGEGPNQLLSLRYQKWIAGQGSDQHLLGRGVGDRCEGAEEENRLAEAS</sequence>
<dbReference type="GO" id="GO:0006744">
    <property type="term" value="P:ubiquinone biosynthetic process"/>
    <property type="evidence" value="ECO:0007669"/>
    <property type="project" value="UniProtKB-KW"/>
</dbReference>
<protein>
    <recommendedName>
        <fullName evidence="4">Coenzyme Q biosynthesis protein 4</fullName>
    </recommendedName>
</protein>